<evidence type="ECO:0000313" key="1">
    <source>
        <dbReference type="EMBL" id="QNU66087.1"/>
    </source>
</evidence>
<protein>
    <submittedName>
        <fullName evidence="1">Uncharacterized protein</fullName>
    </submittedName>
</protein>
<dbReference type="Proteomes" id="UP000306409">
    <property type="component" value="Chromosome"/>
</dbReference>
<gene>
    <name evidence="1" type="ORF">EHE19_014525</name>
</gene>
<proteinExistence type="predicted"/>
<dbReference type="KEGG" id="rher:EHE19_014525"/>
<organism evidence="1 2">
    <name type="scientific">Ruminiclostridium herbifermentans</name>
    <dbReference type="NCBI Taxonomy" id="2488810"/>
    <lineage>
        <taxon>Bacteria</taxon>
        <taxon>Bacillati</taxon>
        <taxon>Bacillota</taxon>
        <taxon>Clostridia</taxon>
        <taxon>Eubacteriales</taxon>
        <taxon>Oscillospiraceae</taxon>
        <taxon>Ruminiclostridium</taxon>
    </lineage>
</organism>
<evidence type="ECO:0000313" key="2">
    <source>
        <dbReference type="Proteomes" id="UP000306409"/>
    </source>
</evidence>
<dbReference type="EMBL" id="CP061336">
    <property type="protein sequence ID" value="QNU66087.1"/>
    <property type="molecule type" value="Genomic_DNA"/>
</dbReference>
<reference evidence="1 2" key="1">
    <citation type="submission" date="2020-09" db="EMBL/GenBank/DDBJ databases">
        <title>Characterization and genome sequencing of Ruminiclostridium sp. nov. MA18.</title>
        <authorList>
            <person name="Rettenmaier R."/>
            <person name="Kowollik M.-L."/>
            <person name="Liebl W."/>
            <person name="Zverlov V."/>
        </authorList>
    </citation>
    <scope>NUCLEOTIDE SEQUENCE [LARGE SCALE GENOMIC DNA]</scope>
    <source>
        <strain evidence="1 2">MA18</strain>
    </source>
</reference>
<accession>A0A7H1VL25</accession>
<dbReference type="AlphaFoldDB" id="A0A7H1VL25"/>
<sequence>MLNFSIISSINEKLFLLIETSVDSFSSAMSSSFNRIAAFSFACFIEKALKKPSQ</sequence>
<keyword evidence="2" id="KW-1185">Reference proteome</keyword>
<name>A0A7H1VL25_9FIRM</name>